<dbReference type="GO" id="GO:0000156">
    <property type="term" value="F:phosphorelay response regulator activity"/>
    <property type="evidence" value="ECO:0007669"/>
    <property type="project" value="TreeGrafter"/>
</dbReference>
<dbReference type="InterPro" id="IPR011006">
    <property type="entry name" value="CheY-like_superfamily"/>
</dbReference>
<dbReference type="PANTHER" id="PTHR48111">
    <property type="entry name" value="REGULATOR OF RPOS"/>
    <property type="match status" value="1"/>
</dbReference>
<feature type="domain" description="OmpR/PhoB-type" evidence="9">
    <location>
        <begin position="124"/>
        <end position="224"/>
    </location>
</feature>
<feature type="modified residue" description="4-aspartylphosphate" evidence="6">
    <location>
        <position position="51"/>
    </location>
</feature>
<dbReference type="Pfam" id="PF00072">
    <property type="entry name" value="Response_reg"/>
    <property type="match status" value="1"/>
</dbReference>
<name>A0A7K1S5W4_9BACT</name>
<dbReference type="InterPro" id="IPR039420">
    <property type="entry name" value="WalR-like"/>
</dbReference>
<dbReference type="GO" id="GO:0000976">
    <property type="term" value="F:transcription cis-regulatory region binding"/>
    <property type="evidence" value="ECO:0007669"/>
    <property type="project" value="TreeGrafter"/>
</dbReference>
<evidence type="ECO:0000256" key="1">
    <source>
        <dbReference type="ARBA" id="ARBA00022553"/>
    </source>
</evidence>
<evidence type="ECO:0000256" key="2">
    <source>
        <dbReference type="ARBA" id="ARBA00023012"/>
    </source>
</evidence>
<dbReference type="Proteomes" id="UP000436006">
    <property type="component" value="Unassembled WGS sequence"/>
</dbReference>
<dbReference type="AlphaFoldDB" id="A0A7K1S5W4"/>
<dbReference type="GO" id="GO:0032993">
    <property type="term" value="C:protein-DNA complex"/>
    <property type="evidence" value="ECO:0007669"/>
    <property type="project" value="TreeGrafter"/>
</dbReference>
<dbReference type="PANTHER" id="PTHR48111:SF22">
    <property type="entry name" value="REGULATOR OF RPOS"/>
    <property type="match status" value="1"/>
</dbReference>
<reference evidence="10 11" key="1">
    <citation type="submission" date="2019-12" db="EMBL/GenBank/DDBJ databases">
        <title>Spirosoma sp. HMF4905 genome sequencing and assembly.</title>
        <authorList>
            <person name="Kang H."/>
            <person name="Cha I."/>
            <person name="Kim H."/>
            <person name="Joh K."/>
        </authorList>
    </citation>
    <scope>NUCLEOTIDE SEQUENCE [LARGE SCALE GENOMIC DNA]</scope>
    <source>
        <strain evidence="10 11">HMF4905</strain>
    </source>
</reference>
<evidence type="ECO:0000256" key="3">
    <source>
        <dbReference type="ARBA" id="ARBA00023015"/>
    </source>
</evidence>
<dbReference type="RefSeq" id="WP_157583194.1">
    <property type="nucleotide sequence ID" value="NZ_WPIN01000001.1"/>
</dbReference>
<dbReference type="CDD" id="cd00383">
    <property type="entry name" value="trans_reg_C"/>
    <property type="match status" value="1"/>
</dbReference>
<evidence type="ECO:0000259" key="8">
    <source>
        <dbReference type="PROSITE" id="PS50110"/>
    </source>
</evidence>
<dbReference type="SUPFAM" id="SSF52172">
    <property type="entry name" value="CheY-like"/>
    <property type="match status" value="1"/>
</dbReference>
<evidence type="ECO:0000259" key="9">
    <source>
        <dbReference type="PROSITE" id="PS51755"/>
    </source>
</evidence>
<evidence type="ECO:0000256" key="5">
    <source>
        <dbReference type="ARBA" id="ARBA00023163"/>
    </source>
</evidence>
<evidence type="ECO:0000313" key="11">
    <source>
        <dbReference type="Proteomes" id="UP000436006"/>
    </source>
</evidence>
<dbReference type="GO" id="GO:0005829">
    <property type="term" value="C:cytosol"/>
    <property type="evidence" value="ECO:0007669"/>
    <property type="project" value="TreeGrafter"/>
</dbReference>
<protein>
    <submittedName>
        <fullName evidence="10">Response regulator</fullName>
    </submittedName>
</protein>
<keyword evidence="1 6" id="KW-0597">Phosphoprotein</keyword>
<keyword evidence="4 7" id="KW-0238">DNA-binding</keyword>
<feature type="domain" description="Response regulatory" evidence="8">
    <location>
        <begin position="2"/>
        <end position="116"/>
    </location>
</feature>
<dbReference type="GO" id="GO:0006355">
    <property type="term" value="P:regulation of DNA-templated transcription"/>
    <property type="evidence" value="ECO:0007669"/>
    <property type="project" value="InterPro"/>
</dbReference>
<organism evidence="10 11">
    <name type="scientific">Spirosoma arboris</name>
    <dbReference type="NCBI Taxonomy" id="2682092"/>
    <lineage>
        <taxon>Bacteria</taxon>
        <taxon>Pseudomonadati</taxon>
        <taxon>Bacteroidota</taxon>
        <taxon>Cytophagia</taxon>
        <taxon>Cytophagales</taxon>
        <taxon>Cytophagaceae</taxon>
        <taxon>Spirosoma</taxon>
    </lineage>
</organism>
<evidence type="ECO:0000313" key="10">
    <source>
        <dbReference type="EMBL" id="MVM29120.1"/>
    </source>
</evidence>
<gene>
    <name evidence="10" type="ORF">GO755_03680</name>
</gene>
<dbReference type="Gene3D" id="6.10.250.690">
    <property type="match status" value="1"/>
</dbReference>
<feature type="DNA-binding region" description="OmpR/PhoB-type" evidence="7">
    <location>
        <begin position="124"/>
        <end position="224"/>
    </location>
</feature>
<dbReference type="SMART" id="SM00862">
    <property type="entry name" value="Trans_reg_C"/>
    <property type="match status" value="1"/>
</dbReference>
<dbReference type="InterPro" id="IPR001789">
    <property type="entry name" value="Sig_transdc_resp-reg_receiver"/>
</dbReference>
<dbReference type="InterPro" id="IPR001867">
    <property type="entry name" value="OmpR/PhoB-type_DNA-bd"/>
</dbReference>
<keyword evidence="11" id="KW-1185">Reference proteome</keyword>
<keyword evidence="2" id="KW-0902">Two-component regulatory system</keyword>
<dbReference type="Gene3D" id="1.10.10.10">
    <property type="entry name" value="Winged helix-like DNA-binding domain superfamily/Winged helix DNA-binding domain"/>
    <property type="match status" value="1"/>
</dbReference>
<evidence type="ECO:0000256" key="4">
    <source>
        <dbReference type="ARBA" id="ARBA00023125"/>
    </source>
</evidence>
<dbReference type="InterPro" id="IPR036388">
    <property type="entry name" value="WH-like_DNA-bd_sf"/>
</dbReference>
<dbReference type="SMART" id="SM00448">
    <property type="entry name" value="REC"/>
    <property type="match status" value="1"/>
</dbReference>
<accession>A0A7K1S5W4</accession>
<comment type="caution">
    <text evidence="10">The sequence shown here is derived from an EMBL/GenBank/DDBJ whole genome shotgun (WGS) entry which is preliminary data.</text>
</comment>
<dbReference type="PROSITE" id="PS51755">
    <property type="entry name" value="OMPR_PHOB"/>
    <property type="match status" value="1"/>
</dbReference>
<dbReference type="EMBL" id="WPIN01000001">
    <property type="protein sequence ID" value="MVM29120.1"/>
    <property type="molecule type" value="Genomic_DNA"/>
</dbReference>
<sequence length="230" mass="26129">MKILLIEDEPSLLVAMRHYLEGEKYTVSTANSYHKASEKVHDYDYDCIVVDITLPDGNGLSVVKELKEAHSQAGIIIVSAKNSLDDKLTGLELGADDYLTKPFHLPELNARIRSLMRRRQHEGEMQLTFGAITIVPARKQVLVNHEPVEMTVKEYELLLFLTTNKGRLLSKSVIVEHVWGDYMDGIDSHDFLYTHMRNLRRKLLDAGSPDYITTRYGAGYIFSETNETTA</sequence>
<keyword evidence="3" id="KW-0805">Transcription regulation</keyword>
<dbReference type="Gene3D" id="3.40.50.2300">
    <property type="match status" value="1"/>
</dbReference>
<dbReference type="Pfam" id="PF00486">
    <property type="entry name" value="Trans_reg_C"/>
    <property type="match status" value="1"/>
</dbReference>
<dbReference type="PROSITE" id="PS50110">
    <property type="entry name" value="RESPONSE_REGULATORY"/>
    <property type="match status" value="1"/>
</dbReference>
<proteinExistence type="predicted"/>
<evidence type="ECO:0000256" key="6">
    <source>
        <dbReference type="PROSITE-ProRule" id="PRU00169"/>
    </source>
</evidence>
<evidence type="ECO:0000256" key="7">
    <source>
        <dbReference type="PROSITE-ProRule" id="PRU01091"/>
    </source>
</evidence>
<keyword evidence="5" id="KW-0804">Transcription</keyword>